<protein>
    <submittedName>
        <fullName evidence="1">Uncharacterized protein</fullName>
    </submittedName>
</protein>
<evidence type="ECO:0000313" key="2">
    <source>
        <dbReference type="Proteomes" id="UP001162030"/>
    </source>
</evidence>
<reference evidence="1 2" key="1">
    <citation type="submission" date="2023-03" db="EMBL/GenBank/DDBJ databases">
        <authorList>
            <person name="Pearce D."/>
        </authorList>
    </citation>
    <scope>NUCLEOTIDE SEQUENCE [LARGE SCALE GENOMIC DNA]</scope>
    <source>
        <strain evidence="1">Msz</strain>
    </source>
</reference>
<organism evidence="1 2">
    <name type="scientific">Methylocaldum szegediense</name>
    <dbReference type="NCBI Taxonomy" id="73780"/>
    <lineage>
        <taxon>Bacteria</taxon>
        <taxon>Pseudomonadati</taxon>
        <taxon>Pseudomonadota</taxon>
        <taxon>Gammaproteobacteria</taxon>
        <taxon>Methylococcales</taxon>
        <taxon>Methylococcaceae</taxon>
        <taxon>Methylocaldum</taxon>
    </lineage>
</organism>
<evidence type="ECO:0000313" key="1">
    <source>
        <dbReference type="EMBL" id="CAI8863294.1"/>
    </source>
</evidence>
<sequence length="58" mass="6524">MDLIIWIRVLKKPEVSGLVESTVVIFHASDAGTADAPQPVRCTMFLIRADRARTNTRR</sequence>
<dbReference type="EMBL" id="OX458333">
    <property type="protein sequence ID" value="CAI8863294.1"/>
    <property type="molecule type" value="Genomic_DNA"/>
</dbReference>
<name>A0ABM9I3N2_9GAMM</name>
<keyword evidence="2" id="KW-1185">Reference proteome</keyword>
<gene>
    <name evidence="1" type="ORF">MSZNOR_2735</name>
</gene>
<accession>A0ABM9I3N2</accession>
<proteinExistence type="predicted"/>
<dbReference type="Proteomes" id="UP001162030">
    <property type="component" value="Chromosome"/>
</dbReference>